<dbReference type="InterPro" id="IPR002035">
    <property type="entry name" value="VWF_A"/>
</dbReference>
<dbReference type="PANTHER" id="PTHR24020:SF87">
    <property type="entry name" value="COLLAGEN ALPHA-1(VI) CHAIN-LIKE"/>
    <property type="match status" value="1"/>
</dbReference>
<dbReference type="PRINTS" id="PR00453">
    <property type="entry name" value="VWFADOMAIN"/>
</dbReference>
<feature type="region of interest" description="Disordered" evidence="1">
    <location>
        <begin position="230"/>
        <end position="322"/>
    </location>
</feature>
<dbReference type="InterPro" id="IPR036465">
    <property type="entry name" value="vWFA_dom_sf"/>
</dbReference>
<gene>
    <name evidence="4" type="ORF">PoB_000715800</name>
</gene>
<sequence>MVSSLIRLLLLSTVVIAIFSSTVQAQPPQELRESCKEPSDIIFVLDTSSSIYPPYFNINVKKFIRDVVLNFNIGPGPKDTRIGAMVFSTKAHLEFDLNEYDNADDIIDAVQNITFRGGSTFTHLALEFVAKHMLSPEHGSREGVAKLVIIVTDGRSRDALKTLDAADDVKAMGADIVAIGVGRGVYFNELNMMASLPSNQFVFQVSDFRVLDSILERFSKSTCVALKAVSSRPKTTTTTPTTTTTTTTPTTTTTTTTPTTTSTTSTTTTTTTTTTTSTTTTTTPTTTSTTTTTTMPPTTPKSPMNLRTRKTPEAPQGDASFGCEGKPTDIYFLLDASTSVWVIHFHERVLPFVRDIVSQFQISPLHTRVGLVTFSNDVNHEFGLTEYSNLQDLLLAIQPDEIEHLTGGTQTGDAIQYIIDEGFKKNETRPDVTRIIITVTDGLSQQPRETAEAAAEAKFKGVVMFAVGVGKYVDQKELSAISSNPDEDFTFHVDDYIGLSSLPEKLAQKTCKAVSLRLKDQPECGTKPADIMFVYDSYKPVVAIQAILGDLINTFAIDASIVAPETKIGVLTQPCVGGYTPIQTSIDLSTGLKRVISSLRSTGMHALVKKLRLEVIPGLIARRDRQAIAILVLDESFQDLHLLKPEVRMMKTNDVKIIVVAVGNVPEQVIWSLASQPMENHVIRVDSYENLKENNINPLNVLCGFGQVKKRNLKYDIDVKYFNRDQAINIQTTAGWQRTKPIPSAATPVRVTKVSIRSGVPKSTMQPVAVENGIERKTTYEASPTSSIHAEVTTNVPTTYVASYGKTVENEGTTNLPTTYDYEASSEKKIYNEGTTNLLTTYDYEASSEKKIDTEGKTSLPTTYEASPGKEVNTEGTSLPTNYETSSGKEVDTDGTTNLPTTYKASYVDTEEATNIPTTYNFEASSVKEVNTDGTTNLPTTYKASYGGKVDTEEATNIPTTYDFEASSVKEVDTEGTTNLPISYEASSEKAVDTDDTTKFPTTTMVESQTDDSLKLTTVLKNEISVKLDNFSPSKPTSRESDLQLSTKAEESNEILSSEHVTSKITSENLEHLTNPMTTQMTNTKYDEHEHTNNQINNKTEVPLEQISEKTPMAEENTPSATEDNMEGVTTYFMSESSEANTHDIGEMITSSSDLEEIMVNSNGEEEGAMNEKEKDNNEEKNGEDNFDMSGDVPLFPEDIQSLSGINPSSDEGNIDDAWHGQDEDDESNFPDSDEYKFLPIPIYRPV</sequence>
<feature type="compositionally biased region" description="Basic and acidic residues" evidence="1">
    <location>
        <begin position="1170"/>
        <end position="1184"/>
    </location>
</feature>
<feature type="domain" description="VWFA" evidence="3">
    <location>
        <begin position="329"/>
        <end position="506"/>
    </location>
</feature>
<dbReference type="AlphaFoldDB" id="A0AAV3YDX7"/>
<feature type="region of interest" description="Disordered" evidence="1">
    <location>
        <begin position="1164"/>
        <end position="1247"/>
    </location>
</feature>
<dbReference type="SUPFAM" id="SSF53300">
    <property type="entry name" value="vWA-like"/>
    <property type="match status" value="3"/>
</dbReference>
<keyword evidence="2" id="KW-0732">Signal</keyword>
<keyword evidence="4" id="KW-0176">Collagen</keyword>
<feature type="signal peptide" evidence="2">
    <location>
        <begin position="1"/>
        <end position="25"/>
    </location>
</feature>
<evidence type="ECO:0000256" key="2">
    <source>
        <dbReference type="SAM" id="SignalP"/>
    </source>
</evidence>
<dbReference type="PANTHER" id="PTHR24020">
    <property type="entry name" value="COLLAGEN ALPHA"/>
    <property type="match status" value="1"/>
</dbReference>
<dbReference type="Pfam" id="PF00092">
    <property type="entry name" value="VWA"/>
    <property type="match status" value="3"/>
</dbReference>
<feature type="compositionally biased region" description="Polar residues" evidence="1">
    <location>
        <begin position="1054"/>
        <end position="1068"/>
    </location>
</feature>
<reference evidence="4 5" key="1">
    <citation type="journal article" date="2021" name="Elife">
        <title>Chloroplast acquisition without the gene transfer in kleptoplastic sea slugs, Plakobranchus ocellatus.</title>
        <authorList>
            <person name="Maeda T."/>
            <person name="Takahashi S."/>
            <person name="Yoshida T."/>
            <person name="Shimamura S."/>
            <person name="Takaki Y."/>
            <person name="Nagai Y."/>
            <person name="Toyoda A."/>
            <person name="Suzuki Y."/>
            <person name="Arimoto A."/>
            <person name="Ishii H."/>
            <person name="Satoh N."/>
            <person name="Nishiyama T."/>
            <person name="Hasebe M."/>
            <person name="Maruyama T."/>
            <person name="Minagawa J."/>
            <person name="Obokata J."/>
            <person name="Shigenobu S."/>
        </authorList>
    </citation>
    <scope>NUCLEOTIDE SEQUENCE [LARGE SCALE GENOMIC DNA]</scope>
</reference>
<feature type="chain" id="PRO_5043349064" evidence="2">
    <location>
        <begin position="26"/>
        <end position="1247"/>
    </location>
</feature>
<evidence type="ECO:0000313" key="4">
    <source>
        <dbReference type="EMBL" id="GFN80652.1"/>
    </source>
</evidence>
<dbReference type="Proteomes" id="UP000735302">
    <property type="component" value="Unassembled WGS sequence"/>
</dbReference>
<evidence type="ECO:0000259" key="3">
    <source>
        <dbReference type="PROSITE" id="PS50234"/>
    </source>
</evidence>
<organism evidence="4 5">
    <name type="scientific">Plakobranchus ocellatus</name>
    <dbReference type="NCBI Taxonomy" id="259542"/>
    <lineage>
        <taxon>Eukaryota</taxon>
        <taxon>Metazoa</taxon>
        <taxon>Spiralia</taxon>
        <taxon>Lophotrochozoa</taxon>
        <taxon>Mollusca</taxon>
        <taxon>Gastropoda</taxon>
        <taxon>Heterobranchia</taxon>
        <taxon>Euthyneura</taxon>
        <taxon>Panpulmonata</taxon>
        <taxon>Sacoglossa</taxon>
        <taxon>Placobranchoidea</taxon>
        <taxon>Plakobranchidae</taxon>
        <taxon>Plakobranchus</taxon>
    </lineage>
</organism>
<protein>
    <submittedName>
        <fullName evidence="4">Collagen alpha-1(Xii) chain</fullName>
    </submittedName>
</protein>
<comment type="caution">
    <text evidence="4">The sequence shown here is derived from an EMBL/GenBank/DDBJ whole genome shotgun (WGS) entry which is preliminary data.</text>
</comment>
<evidence type="ECO:0000256" key="1">
    <source>
        <dbReference type="SAM" id="MobiDB-lite"/>
    </source>
</evidence>
<accession>A0AAV3YDX7</accession>
<dbReference type="InterPro" id="IPR050525">
    <property type="entry name" value="ECM_Assembly_Org"/>
</dbReference>
<dbReference type="EMBL" id="BLXT01000825">
    <property type="protein sequence ID" value="GFN80652.1"/>
    <property type="molecule type" value="Genomic_DNA"/>
</dbReference>
<name>A0AAV3YDX7_9GAST</name>
<dbReference type="Gene3D" id="3.40.50.410">
    <property type="entry name" value="von Willebrand factor, type A domain"/>
    <property type="match status" value="3"/>
</dbReference>
<proteinExistence type="predicted"/>
<feature type="compositionally biased region" description="Low complexity" evidence="1">
    <location>
        <begin position="235"/>
        <end position="296"/>
    </location>
</feature>
<feature type="compositionally biased region" description="Polar residues" evidence="1">
    <location>
        <begin position="1201"/>
        <end position="1212"/>
    </location>
</feature>
<feature type="compositionally biased region" description="Polar residues" evidence="1">
    <location>
        <begin position="874"/>
        <end position="886"/>
    </location>
</feature>
<keyword evidence="5" id="KW-1185">Reference proteome</keyword>
<feature type="region of interest" description="Disordered" evidence="1">
    <location>
        <begin position="1029"/>
        <end position="1077"/>
    </location>
</feature>
<feature type="region of interest" description="Disordered" evidence="1">
    <location>
        <begin position="853"/>
        <end position="898"/>
    </location>
</feature>
<feature type="compositionally biased region" description="Acidic residues" evidence="1">
    <location>
        <begin position="1223"/>
        <end position="1233"/>
    </location>
</feature>
<feature type="domain" description="VWFA" evidence="3">
    <location>
        <begin position="40"/>
        <end position="218"/>
    </location>
</feature>
<evidence type="ECO:0000313" key="5">
    <source>
        <dbReference type="Proteomes" id="UP000735302"/>
    </source>
</evidence>
<dbReference type="SMART" id="SM00327">
    <property type="entry name" value="VWA"/>
    <property type="match status" value="2"/>
</dbReference>
<dbReference type="GO" id="GO:0005581">
    <property type="term" value="C:collagen trimer"/>
    <property type="evidence" value="ECO:0007669"/>
    <property type="project" value="UniProtKB-KW"/>
</dbReference>
<dbReference type="PROSITE" id="PS50234">
    <property type="entry name" value="VWFA"/>
    <property type="match status" value="2"/>
</dbReference>